<sequence>MAENKSKNALGSMLSYLAMGVGQGMTGQPYLTNFQNMQMKQQELELEAPYKQQIKQGQIADALQKQVDVGAITSEQAMAEFSKYFPAGGVSPSPEIISPNLTNSSAPPAGVIPGVGSPFISPLQKEEEKGKITAKNKWNTEDAERNIKFDIMTPKLQNYMELGGRAYTELRNVAKQYGLNLNFETGGLNAIMTIATKNIAMKTKLAPLMTALQRLRPELGTELMRQLGAFRSAQMAEKFEKTLAEFSGDIREDIANMSTTLVKNKANTVLLDDKGKPLPDEERNRRMDGFEANLIRKYNFMYRGMGLTTKPYTAERSFEWLAKNSTFNDAENGIIKNAMDDNPKFSKEKIIAKLIEKGLL</sequence>
<dbReference type="EMBL" id="MT144361">
    <property type="protein sequence ID" value="QJA52701.1"/>
    <property type="molecule type" value="Genomic_DNA"/>
</dbReference>
<evidence type="ECO:0000313" key="1">
    <source>
        <dbReference type="EMBL" id="QJA52701.1"/>
    </source>
</evidence>
<organism evidence="1">
    <name type="scientific">viral metagenome</name>
    <dbReference type="NCBI Taxonomy" id="1070528"/>
    <lineage>
        <taxon>unclassified sequences</taxon>
        <taxon>metagenomes</taxon>
        <taxon>organismal metagenomes</taxon>
    </lineage>
</organism>
<accession>A0A6H1ZZ71</accession>
<proteinExistence type="predicted"/>
<name>A0A6H1ZZ71_9ZZZZ</name>
<gene>
    <name evidence="1" type="ORF">TM448A02919_0004</name>
</gene>
<reference evidence="1" key="1">
    <citation type="submission" date="2020-03" db="EMBL/GenBank/DDBJ databases">
        <title>The deep terrestrial virosphere.</title>
        <authorList>
            <person name="Holmfeldt K."/>
            <person name="Nilsson E."/>
            <person name="Simone D."/>
            <person name="Lopez-Fernandez M."/>
            <person name="Wu X."/>
            <person name="de Brujin I."/>
            <person name="Lundin D."/>
            <person name="Andersson A."/>
            <person name="Bertilsson S."/>
            <person name="Dopson M."/>
        </authorList>
    </citation>
    <scope>NUCLEOTIDE SEQUENCE</scope>
    <source>
        <strain evidence="1">TM448A02919</strain>
    </source>
</reference>
<dbReference type="AlphaFoldDB" id="A0A6H1ZZ71"/>
<protein>
    <submittedName>
        <fullName evidence="1">Uncharacterized protein</fullName>
    </submittedName>
</protein>